<dbReference type="GO" id="GO:0030295">
    <property type="term" value="F:protein kinase activator activity"/>
    <property type="evidence" value="ECO:0007669"/>
    <property type="project" value="TreeGrafter"/>
</dbReference>
<sequence length="442" mass="50325">MDEEMQDFVEFDPDYEFDAARFYDFTRLESFSEAEEAQLWFRFAPSYPPSPFNVKVNWSEDCAVAEVVDCMSSDGGDTSEGGSTREIEDGGSEYYTEIDPDIEKLKSKPLSKSSKLKTSTFMKPTVSHLAKQSKERSQKFVTKAYERDTLIQPGFECEATKRQKLESGYQRKVAQLKHHAPLSHKSSKKVGSVETSSINHRSKVTIPREPDLETAQRAKNRRFRPKNASEGCQQGDQLPYTFKARPLNRKILEAPSLALPKRSKPKSPVFQMFQLKTMERAMQHSSASVLSAHDLNSVISSESTKDNGPLSESAFEQNHEALDRFKAGFSNKKFPSKRHTRVVWNNKNVPNIPTDLKEPAEKQPSEIPPIELFNKLSLKSECGTSIYKSKSDQVTKRSKENKPGSIQHEFKRILGKVNNCEGTRMNPDITYQHHMNRSLDIR</sequence>
<reference evidence="3" key="1">
    <citation type="journal article" date="2016" name="Nat. Genet.">
        <title>A high-quality carrot genome assembly provides new insights into carotenoid accumulation and asterid genome evolution.</title>
        <authorList>
            <person name="Iorizzo M."/>
            <person name="Ellison S."/>
            <person name="Senalik D."/>
            <person name="Zeng P."/>
            <person name="Satapoomin P."/>
            <person name="Huang J."/>
            <person name="Bowman M."/>
            <person name="Iovene M."/>
            <person name="Sanseverino W."/>
            <person name="Cavagnaro P."/>
            <person name="Yildiz M."/>
            <person name="Macko-Podgorni A."/>
            <person name="Moranska E."/>
            <person name="Grzebelus E."/>
            <person name="Grzebelus D."/>
            <person name="Ashrafi H."/>
            <person name="Zheng Z."/>
            <person name="Cheng S."/>
            <person name="Spooner D."/>
            <person name="Van Deynze A."/>
            <person name="Simon P."/>
        </authorList>
    </citation>
    <scope>NUCLEOTIDE SEQUENCE [LARGE SCALE GENOMIC DNA]</scope>
    <source>
        <tissue evidence="3">Leaf</tissue>
    </source>
</reference>
<protein>
    <recommendedName>
        <fullName evidence="2">TPX2 central domain-containing protein</fullName>
    </recommendedName>
</protein>
<accession>A0A162AAN3</accession>
<dbReference type="GO" id="GO:0060236">
    <property type="term" value="P:regulation of mitotic spindle organization"/>
    <property type="evidence" value="ECO:0007669"/>
    <property type="project" value="InterPro"/>
</dbReference>
<dbReference type="InterPro" id="IPR009675">
    <property type="entry name" value="TPX2_fam"/>
</dbReference>
<proteinExistence type="predicted"/>
<organism evidence="3">
    <name type="scientific">Daucus carota subsp. sativus</name>
    <name type="common">Carrot</name>
    <dbReference type="NCBI Taxonomy" id="79200"/>
    <lineage>
        <taxon>Eukaryota</taxon>
        <taxon>Viridiplantae</taxon>
        <taxon>Streptophyta</taxon>
        <taxon>Embryophyta</taxon>
        <taxon>Tracheophyta</taxon>
        <taxon>Spermatophyta</taxon>
        <taxon>Magnoliopsida</taxon>
        <taxon>eudicotyledons</taxon>
        <taxon>Gunneridae</taxon>
        <taxon>Pentapetalae</taxon>
        <taxon>asterids</taxon>
        <taxon>campanulids</taxon>
        <taxon>Apiales</taxon>
        <taxon>Apiaceae</taxon>
        <taxon>Apioideae</taxon>
        <taxon>Scandiceae</taxon>
        <taxon>Daucinae</taxon>
        <taxon>Daucus</taxon>
        <taxon>Daucus sect. Daucus</taxon>
    </lineage>
</organism>
<dbReference type="GO" id="GO:0008017">
    <property type="term" value="F:microtubule binding"/>
    <property type="evidence" value="ECO:0007669"/>
    <property type="project" value="TreeGrafter"/>
</dbReference>
<feature type="compositionally biased region" description="Basic and acidic residues" evidence="1">
    <location>
        <begin position="206"/>
        <end position="216"/>
    </location>
</feature>
<dbReference type="PANTHER" id="PTHR14326:SF55">
    <property type="entry name" value="CELL CYCLE REGULATED MICROTUBULE ASSOCIATED PROTEIN"/>
    <property type="match status" value="1"/>
</dbReference>
<evidence type="ECO:0000256" key="1">
    <source>
        <dbReference type="SAM" id="MobiDB-lite"/>
    </source>
</evidence>
<name>A0A162AAN3_DAUCS</name>
<feature type="domain" description="TPX2 central" evidence="2">
    <location>
        <begin position="203"/>
        <end position="354"/>
    </location>
</feature>
<feature type="compositionally biased region" description="Low complexity" evidence="1">
    <location>
        <begin position="73"/>
        <end position="82"/>
    </location>
</feature>
<gene>
    <name evidence="3" type="ORF">DCAR_014608</name>
</gene>
<dbReference type="OrthoDB" id="1684416at2759"/>
<dbReference type="AlphaFoldDB" id="A0A162AAN3"/>
<feature type="region of interest" description="Disordered" evidence="1">
    <location>
        <begin position="177"/>
        <end position="236"/>
    </location>
</feature>
<evidence type="ECO:0000313" key="3">
    <source>
        <dbReference type="EMBL" id="KZM98030.1"/>
    </source>
</evidence>
<dbReference type="InterPro" id="IPR027330">
    <property type="entry name" value="TPX2_central_dom"/>
</dbReference>
<dbReference type="GO" id="GO:0005819">
    <property type="term" value="C:spindle"/>
    <property type="evidence" value="ECO:0007669"/>
    <property type="project" value="InterPro"/>
</dbReference>
<dbReference type="STRING" id="79200.A0A162AAN3"/>
<evidence type="ECO:0000259" key="2">
    <source>
        <dbReference type="Pfam" id="PF12214"/>
    </source>
</evidence>
<dbReference type="PANTHER" id="PTHR14326">
    <property type="entry name" value="TARGETING PROTEIN FOR XKLP2"/>
    <property type="match status" value="1"/>
</dbReference>
<dbReference type="EMBL" id="LNRQ01000004">
    <property type="protein sequence ID" value="KZM98030.1"/>
    <property type="molecule type" value="Genomic_DNA"/>
</dbReference>
<comment type="caution">
    <text evidence="3">The sequence shown here is derived from an EMBL/GenBank/DDBJ whole genome shotgun (WGS) entry which is preliminary data.</text>
</comment>
<dbReference type="GO" id="GO:0090307">
    <property type="term" value="P:mitotic spindle assembly"/>
    <property type="evidence" value="ECO:0007669"/>
    <property type="project" value="TreeGrafter"/>
</dbReference>
<feature type="compositionally biased region" description="Basic residues" evidence="1">
    <location>
        <begin position="177"/>
        <end position="188"/>
    </location>
</feature>
<dbReference type="Pfam" id="PF12214">
    <property type="entry name" value="TPX2_importin"/>
    <property type="match status" value="1"/>
</dbReference>
<dbReference type="Gramene" id="KZM98030">
    <property type="protein sequence ID" value="KZM98030"/>
    <property type="gene ID" value="DCAR_014608"/>
</dbReference>
<dbReference type="OMA" id="INCQVYE"/>
<dbReference type="GO" id="GO:0005880">
    <property type="term" value="C:nuclear microtubule"/>
    <property type="evidence" value="ECO:0007669"/>
    <property type="project" value="TreeGrafter"/>
</dbReference>
<feature type="region of interest" description="Disordered" evidence="1">
    <location>
        <begin position="73"/>
        <end position="94"/>
    </location>
</feature>